<sequence length="53" mass="5826">MSRFASLNIFIEVLKKGCETLGIVVYTVFIKLIMESNTGIVILSNLLGPINVI</sequence>
<gene>
    <name evidence="1" type="ORF">J2Z44_003213</name>
</gene>
<comment type="caution">
    <text evidence="1">The sequence shown here is derived from an EMBL/GenBank/DDBJ whole genome shotgun (WGS) entry which is preliminary data.</text>
</comment>
<dbReference type="RefSeq" id="WP_021281163.1">
    <property type="nucleotide sequence ID" value="NZ_JAGGLL010000027.1"/>
</dbReference>
<protein>
    <submittedName>
        <fullName evidence="1">Uncharacterized protein</fullName>
    </submittedName>
</protein>
<organism evidence="1 2">
    <name type="scientific">Clostridium punense</name>
    <dbReference type="NCBI Taxonomy" id="1054297"/>
    <lineage>
        <taxon>Bacteria</taxon>
        <taxon>Bacillati</taxon>
        <taxon>Bacillota</taxon>
        <taxon>Clostridia</taxon>
        <taxon>Eubacteriales</taxon>
        <taxon>Clostridiaceae</taxon>
        <taxon>Clostridium</taxon>
    </lineage>
</organism>
<name>A0ABS4K803_9CLOT</name>
<keyword evidence="2" id="KW-1185">Reference proteome</keyword>
<reference evidence="1 2" key="1">
    <citation type="submission" date="2021-03" db="EMBL/GenBank/DDBJ databases">
        <title>Genomic Encyclopedia of Type Strains, Phase IV (KMG-IV): sequencing the most valuable type-strain genomes for metagenomic binning, comparative biology and taxonomic classification.</title>
        <authorList>
            <person name="Goeker M."/>
        </authorList>
    </citation>
    <scope>NUCLEOTIDE SEQUENCE [LARGE SCALE GENOMIC DNA]</scope>
    <source>
        <strain evidence="1 2">DSM 28650</strain>
    </source>
</reference>
<accession>A0ABS4K803</accession>
<evidence type="ECO:0000313" key="2">
    <source>
        <dbReference type="Proteomes" id="UP001519308"/>
    </source>
</evidence>
<evidence type="ECO:0000313" key="1">
    <source>
        <dbReference type="EMBL" id="MBP2023376.1"/>
    </source>
</evidence>
<dbReference type="EMBL" id="JAGGLL010000027">
    <property type="protein sequence ID" value="MBP2023376.1"/>
    <property type="molecule type" value="Genomic_DNA"/>
</dbReference>
<proteinExistence type="predicted"/>
<dbReference type="Proteomes" id="UP001519308">
    <property type="component" value="Unassembled WGS sequence"/>
</dbReference>